<gene>
    <name evidence="7" type="primary">rppH</name>
    <name evidence="7" type="ORF">LFW2832_00477</name>
</gene>
<dbReference type="CDD" id="cd03428">
    <property type="entry name" value="NUDIX_Ap4A_Nudt2"/>
    <property type="match status" value="1"/>
</dbReference>
<organism evidence="7 8">
    <name type="scientific">Candidatus Bilamarchaeum dharawalense</name>
    <dbReference type="NCBI Taxonomy" id="2885759"/>
    <lineage>
        <taxon>Archaea</taxon>
        <taxon>Candidatus Micrarchaeota</taxon>
        <taxon>Candidatus Micrarchaeia</taxon>
        <taxon>Candidatus Anstonellales</taxon>
        <taxon>Candidatus Bilamarchaeaceae</taxon>
        <taxon>Candidatus Bilamarchaeum</taxon>
    </lineage>
</organism>
<evidence type="ECO:0000256" key="4">
    <source>
        <dbReference type="ARBA" id="ARBA00022801"/>
    </source>
</evidence>
<accession>A0A5E4LV20</accession>
<evidence type="ECO:0000256" key="2">
    <source>
        <dbReference type="ARBA" id="ARBA00018911"/>
    </source>
</evidence>
<keyword evidence="3" id="KW-0547">Nucleotide-binding</keyword>
<evidence type="ECO:0000256" key="5">
    <source>
        <dbReference type="ARBA" id="ARBA00032644"/>
    </source>
</evidence>
<evidence type="ECO:0000313" key="7">
    <source>
        <dbReference type="EMBL" id="VVC03696.1"/>
    </source>
</evidence>
<keyword evidence="4 7" id="KW-0378">Hydrolase</keyword>
<dbReference type="PROSITE" id="PS00893">
    <property type="entry name" value="NUDIX_BOX"/>
    <property type="match status" value="1"/>
</dbReference>
<dbReference type="GO" id="GO:0006754">
    <property type="term" value="P:ATP biosynthetic process"/>
    <property type="evidence" value="ECO:0007669"/>
    <property type="project" value="TreeGrafter"/>
</dbReference>
<name>A0A5E4LV20_9ARCH</name>
<dbReference type="EMBL" id="CABMJJ010000008">
    <property type="protein sequence ID" value="VVC03696.1"/>
    <property type="molecule type" value="Genomic_DNA"/>
</dbReference>
<comment type="caution">
    <text evidence="7">The sequence shown here is derived from an EMBL/GenBank/DDBJ whole genome shotgun (WGS) entry which is preliminary data.</text>
</comment>
<feature type="domain" description="Nudix hydrolase" evidence="6">
    <location>
        <begin position="2"/>
        <end position="132"/>
    </location>
</feature>
<sequence>MIHEKSCGIVVYRAAGEQRLYLLLHYEEGHWDFTKGHVEKNESESQTALREAQEETGLEDLELRSNFHEHLEYKYVRNNQKCHKDVFFFIGKTKTENIQLSDEHIGYLWLPYAKARERLTFENAKEILDKADQFLSNKRK</sequence>
<dbReference type="GO" id="GO:0006167">
    <property type="term" value="P:AMP biosynthetic process"/>
    <property type="evidence" value="ECO:0007669"/>
    <property type="project" value="TreeGrafter"/>
</dbReference>
<dbReference type="InterPro" id="IPR020084">
    <property type="entry name" value="NUDIX_hydrolase_CS"/>
</dbReference>
<dbReference type="Proteomes" id="UP000789941">
    <property type="component" value="Unassembled WGS sequence"/>
</dbReference>
<dbReference type="GO" id="GO:0004081">
    <property type="term" value="F:bis(5'-nucleosyl)-tetraphosphatase (asymmetrical) activity"/>
    <property type="evidence" value="ECO:0007669"/>
    <property type="project" value="TreeGrafter"/>
</dbReference>
<dbReference type="Pfam" id="PF00293">
    <property type="entry name" value="NUDIX"/>
    <property type="match status" value="1"/>
</dbReference>
<comment type="similarity">
    <text evidence="1">Belongs to the Nudix hydrolase family.</text>
</comment>
<reference evidence="7 8" key="1">
    <citation type="submission" date="2019-08" db="EMBL/GenBank/DDBJ databases">
        <authorList>
            <person name="Vazquez-Campos X."/>
        </authorList>
    </citation>
    <scope>NUCLEOTIDE SEQUENCE [LARGE SCALE GENOMIC DNA]</scope>
    <source>
        <strain evidence="7">LFW-283_2</strain>
    </source>
</reference>
<dbReference type="PANTHER" id="PTHR21340:SF0">
    <property type="entry name" value="BIS(5'-NUCLEOSYL)-TETRAPHOSPHATASE [ASYMMETRICAL]"/>
    <property type="match status" value="1"/>
</dbReference>
<dbReference type="AlphaFoldDB" id="A0A5E4LV20"/>
<evidence type="ECO:0000256" key="3">
    <source>
        <dbReference type="ARBA" id="ARBA00022741"/>
    </source>
</evidence>
<dbReference type="InterPro" id="IPR015797">
    <property type="entry name" value="NUDIX_hydrolase-like_dom_sf"/>
</dbReference>
<dbReference type="InterPro" id="IPR051325">
    <property type="entry name" value="Nudix_hydrolase_domain"/>
</dbReference>
<dbReference type="PANTHER" id="PTHR21340">
    <property type="entry name" value="DIADENOSINE 5,5-P1,P4-TETRAPHOSPHATE PYROPHOSPHOHYDROLASE MUTT"/>
    <property type="match status" value="1"/>
</dbReference>
<dbReference type="PROSITE" id="PS51462">
    <property type="entry name" value="NUDIX"/>
    <property type="match status" value="1"/>
</dbReference>
<dbReference type="SUPFAM" id="SSF55811">
    <property type="entry name" value="Nudix"/>
    <property type="match status" value="1"/>
</dbReference>
<dbReference type="InterPro" id="IPR003565">
    <property type="entry name" value="Tetra_PHTase"/>
</dbReference>
<dbReference type="Gene3D" id="3.90.79.10">
    <property type="entry name" value="Nucleoside Triphosphate Pyrophosphohydrolase"/>
    <property type="match status" value="1"/>
</dbReference>
<proteinExistence type="inferred from homology"/>
<evidence type="ECO:0000259" key="6">
    <source>
        <dbReference type="PROSITE" id="PS51462"/>
    </source>
</evidence>
<evidence type="ECO:0000256" key="1">
    <source>
        <dbReference type="ARBA" id="ARBA00005582"/>
    </source>
</evidence>
<evidence type="ECO:0000313" key="8">
    <source>
        <dbReference type="Proteomes" id="UP000789941"/>
    </source>
</evidence>
<protein>
    <recommendedName>
        <fullName evidence="2">Bis(5'-nucleosyl)-tetraphosphatase [asymmetrical]</fullName>
    </recommendedName>
    <alternativeName>
        <fullName evidence="5">Diadenosine 5',5'''-P1,P4-tetraphosphate asymmetrical hydrolase</fullName>
    </alternativeName>
</protein>
<dbReference type="GO" id="GO:0000166">
    <property type="term" value="F:nucleotide binding"/>
    <property type="evidence" value="ECO:0007669"/>
    <property type="project" value="UniProtKB-KW"/>
</dbReference>
<dbReference type="InterPro" id="IPR000086">
    <property type="entry name" value="NUDIX_hydrolase_dom"/>
</dbReference>